<protein>
    <submittedName>
        <fullName evidence="1">Uncharacterized protein</fullName>
    </submittedName>
</protein>
<dbReference type="AlphaFoldDB" id="A0A327S1Q5"/>
<sequence length="46" mass="5497">MIKFFKQIRKNLINGGTLDHTNRTSKQIQTKDDFERENILNMPYAK</sequence>
<evidence type="ECO:0000313" key="1">
    <source>
        <dbReference type="EMBL" id="RAJ19697.1"/>
    </source>
</evidence>
<name>A0A327S1Q5_9FLAO</name>
<reference evidence="1 2" key="1">
    <citation type="submission" date="2018-06" db="EMBL/GenBank/DDBJ databases">
        <title>Genomic Encyclopedia of Archaeal and Bacterial Type Strains, Phase II (KMG-II): from individual species to whole genera.</title>
        <authorList>
            <person name="Goeker M."/>
        </authorList>
    </citation>
    <scope>NUCLEOTIDE SEQUENCE [LARGE SCALE GENOMIC DNA]</scope>
    <source>
        <strain evidence="1 2">DSM 12408</strain>
    </source>
</reference>
<dbReference type="EMBL" id="QLLQ01000020">
    <property type="protein sequence ID" value="RAJ19697.1"/>
    <property type="molecule type" value="Genomic_DNA"/>
</dbReference>
<organism evidence="1 2">
    <name type="scientific">Gelidibacter algens</name>
    <dbReference type="NCBI Taxonomy" id="49280"/>
    <lineage>
        <taxon>Bacteria</taxon>
        <taxon>Pseudomonadati</taxon>
        <taxon>Bacteroidota</taxon>
        <taxon>Flavobacteriia</taxon>
        <taxon>Flavobacteriales</taxon>
        <taxon>Flavobacteriaceae</taxon>
        <taxon>Gelidibacter</taxon>
    </lineage>
</organism>
<dbReference type="Proteomes" id="UP000248987">
    <property type="component" value="Unassembled WGS sequence"/>
</dbReference>
<gene>
    <name evidence="1" type="ORF">LX77_03440</name>
</gene>
<proteinExistence type="predicted"/>
<accession>A0A327S1Q5</accession>
<evidence type="ECO:0000313" key="2">
    <source>
        <dbReference type="Proteomes" id="UP000248987"/>
    </source>
</evidence>
<keyword evidence="2" id="KW-1185">Reference proteome</keyword>
<comment type="caution">
    <text evidence="1">The sequence shown here is derived from an EMBL/GenBank/DDBJ whole genome shotgun (WGS) entry which is preliminary data.</text>
</comment>